<protein>
    <recommendedName>
        <fullName evidence="3">alpha-glucosidase</fullName>
        <ecNumber evidence="3">3.2.1.20</ecNumber>
    </recommendedName>
</protein>
<dbReference type="OrthoDB" id="1334205at2759"/>
<dbReference type="GO" id="GO:0030246">
    <property type="term" value="F:carbohydrate binding"/>
    <property type="evidence" value="ECO:0007669"/>
    <property type="project" value="InterPro"/>
</dbReference>
<feature type="domain" description="Glycosyl hydrolase family 31 C-terminal" evidence="8">
    <location>
        <begin position="623"/>
        <end position="720"/>
    </location>
</feature>
<evidence type="ECO:0000256" key="3">
    <source>
        <dbReference type="ARBA" id="ARBA00012741"/>
    </source>
</evidence>
<dbReference type="PANTHER" id="PTHR22762:SF165">
    <property type="entry name" value="PUTATIVE (AFU_ORTHOLOGUE AFUA_1G06560)-RELATED"/>
    <property type="match status" value="1"/>
</dbReference>
<keyword evidence="10" id="KW-1185">Reference proteome</keyword>
<dbReference type="SUPFAM" id="SSF51445">
    <property type="entry name" value="(Trans)glycosidases"/>
    <property type="match status" value="1"/>
</dbReference>
<keyword evidence="4" id="KW-0326">Glycosidase</keyword>
<name>A0A8H4IQ56_9PEZI</name>
<dbReference type="InterPro" id="IPR011013">
    <property type="entry name" value="Gal_mutarotase_sf_dom"/>
</dbReference>
<evidence type="ECO:0000259" key="7">
    <source>
        <dbReference type="Pfam" id="PF13802"/>
    </source>
</evidence>
<dbReference type="Gene3D" id="2.60.40.1760">
    <property type="entry name" value="glycosyl hydrolase (family 31)"/>
    <property type="match status" value="1"/>
</dbReference>
<evidence type="ECO:0000256" key="5">
    <source>
        <dbReference type="SAM" id="MobiDB-lite"/>
    </source>
</evidence>
<dbReference type="Proteomes" id="UP000572817">
    <property type="component" value="Unassembled WGS sequence"/>
</dbReference>
<dbReference type="AlphaFoldDB" id="A0A8H4IQ56"/>
<dbReference type="GO" id="GO:0005975">
    <property type="term" value="P:carbohydrate metabolic process"/>
    <property type="evidence" value="ECO:0007669"/>
    <property type="project" value="InterPro"/>
</dbReference>
<comment type="catalytic activity">
    <reaction evidence="1">
        <text>Hydrolysis of terminal, non-reducing (1-&gt;4)-linked alpha-D-glucose residues with release of alpha-D-glucose.</text>
        <dbReference type="EC" id="3.2.1.20"/>
    </reaction>
</comment>
<reference evidence="9" key="1">
    <citation type="submission" date="2020-04" db="EMBL/GenBank/DDBJ databases">
        <title>Genome Assembly and Annotation of Botryosphaeria dothidea sdau 11-99, a Latent Pathogen of Apple Fruit Ring Rot in China.</title>
        <authorList>
            <person name="Yu C."/>
            <person name="Diao Y."/>
            <person name="Lu Q."/>
            <person name="Zhao J."/>
            <person name="Cui S."/>
            <person name="Peng C."/>
            <person name="He B."/>
            <person name="Liu H."/>
        </authorList>
    </citation>
    <scope>NUCLEOTIDE SEQUENCE [LARGE SCALE GENOMIC DNA]</scope>
    <source>
        <strain evidence="9">Sdau11-99</strain>
    </source>
</reference>
<evidence type="ECO:0000313" key="9">
    <source>
        <dbReference type="EMBL" id="KAF4303243.1"/>
    </source>
</evidence>
<dbReference type="PANTHER" id="PTHR22762">
    <property type="entry name" value="ALPHA-GLUCOSIDASE"/>
    <property type="match status" value="1"/>
</dbReference>
<dbReference type="CDD" id="cd14752">
    <property type="entry name" value="GH31_N"/>
    <property type="match status" value="1"/>
</dbReference>
<dbReference type="EMBL" id="WWBZ02000062">
    <property type="protein sequence ID" value="KAF4303243.1"/>
    <property type="molecule type" value="Genomic_DNA"/>
</dbReference>
<comment type="caution">
    <text evidence="9">The sequence shown here is derived from an EMBL/GenBank/DDBJ whole genome shotgun (WGS) entry which is preliminary data.</text>
</comment>
<dbReference type="GO" id="GO:0004558">
    <property type="term" value="F:alpha-1,4-glucosidase activity"/>
    <property type="evidence" value="ECO:0007669"/>
    <property type="project" value="UniProtKB-EC"/>
</dbReference>
<evidence type="ECO:0000259" key="6">
    <source>
        <dbReference type="Pfam" id="PF01055"/>
    </source>
</evidence>
<feature type="region of interest" description="Disordered" evidence="5">
    <location>
        <begin position="1"/>
        <end position="31"/>
    </location>
</feature>
<evidence type="ECO:0000256" key="4">
    <source>
        <dbReference type="RuleBase" id="RU361185"/>
    </source>
</evidence>
<dbReference type="InterPro" id="IPR048395">
    <property type="entry name" value="Glyco_hydro_31_C"/>
</dbReference>
<evidence type="ECO:0000256" key="2">
    <source>
        <dbReference type="ARBA" id="ARBA00007806"/>
    </source>
</evidence>
<organism evidence="9 10">
    <name type="scientific">Botryosphaeria dothidea</name>
    <dbReference type="NCBI Taxonomy" id="55169"/>
    <lineage>
        <taxon>Eukaryota</taxon>
        <taxon>Fungi</taxon>
        <taxon>Dikarya</taxon>
        <taxon>Ascomycota</taxon>
        <taxon>Pezizomycotina</taxon>
        <taxon>Dothideomycetes</taxon>
        <taxon>Dothideomycetes incertae sedis</taxon>
        <taxon>Botryosphaeriales</taxon>
        <taxon>Botryosphaeriaceae</taxon>
        <taxon>Botryosphaeria</taxon>
    </lineage>
</organism>
<gene>
    <name evidence="9" type="ORF">GTA08_BOTSDO09374</name>
</gene>
<feature type="domain" description="Glycoside hydrolase family 31 N-terminal" evidence="7">
    <location>
        <begin position="39"/>
        <end position="200"/>
    </location>
</feature>
<comment type="similarity">
    <text evidence="2 4">Belongs to the glycosyl hydrolase 31 family.</text>
</comment>
<dbReference type="EC" id="3.2.1.20" evidence="3"/>
<proteinExistence type="inferred from homology"/>
<sequence>MAPQVEYVPRNWTRTSSKDATGHPSLSLQSSSSHISCDFSFELLRPNLFRTTFQTQNHPLPPHPQAHLPEPALGAEKPEITTSETSTNISHDGVTATVDWADTPIVSLQFTGQKEPIHTDLPFRSYAIDGNGVAHYTRYKRNTLHMGLGEKPAPMDLSNRHFVLSATDCFGYDVYRTDPMYKHIPLLINATPTGAVGVFSTSHSRGMYSVGSEMDGLWGHFKVYRQDYGGLEEYLITGRTIADVVRTYASLVGKPLRVPRWAFGYLAGGMKYSMLDEPRAADALMAFADKLREHDIPCSGFQMSSGYTVAETEPKTRNVFTWNRHRFPDPKGWIDAYHARGIKLIANIKPYVLDSHPEYARLKVAGAFFEDPITKASAEARLWSAGGGESGVGGHIDFTSQAGYDWWYAGVKELRELGIDCMWNDNNEYTIPHDGWACALDHPHAVSAASKSTAGGRKDVGLWGRALHTELMGHSSHDAVLAVRPDERPFILTRSATAGSLRYCSSSWSGDNVTSWAGMKGANALGLTAGVCLLQCYGHDVGGFEGPQPSPELLVRWVQIAAYSSRFAINCFKTSPANNRVGDVIEPWMYPETTAKVRAAIKRRYEMLPYIYSLHLESHMHATPPQRWTGWGHEADPEVWTPALKSGETQFFFGDALLVGGIYEPGEESAKLYLPKKTGDGDSGEYLNLSAPHQYLEAGQWVTIESKWEDSVPVLAKVGTAMPIGKDLQVLSPGEKENPADLPPDDYRGVEIFPPRAGGKWFETTWFEDDGVTISGTISSFTIRYSATEKEIAVDFATGIEGFKPEWKSLDIILPVGDKRTVVDKSGKQLKNIGLNKKGHQVFLLENVL</sequence>
<dbReference type="SUPFAM" id="SSF74650">
    <property type="entry name" value="Galactose mutarotase-like"/>
    <property type="match status" value="1"/>
</dbReference>
<dbReference type="Pfam" id="PF13802">
    <property type="entry name" value="Gal_mutarotas_2"/>
    <property type="match status" value="1"/>
</dbReference>
<evidence type="ECO:0000259" key="8">
    <source>
        <dbReference type="Pfam" id="PF21365"/>
    </source>
</evidence>
<keyword evidence="4" id="KW-0378">Hydrolase</keyword>
<accession>A0A8H4IQ56</accession>
<dbReference type="InterPro" id="IPR025887">
    <property type="entry name" value="Glyco_hydro_31_N_dom"/>
</dbReference>
<evidence type="ECO:0000313" key="10">
    <source>
        <dbReference type="Proteomes" id="UP000572817"/>
    </source>
</evidence>
<dbReference type="InterPro" id="IPR000322">
    <property type="entry name" value="Glyco_hydro_31_TIM"/>
</dbReference>
<dbReference type="Gene3D" id="3.20.20.80">
    <property type="entry name" value="Glycosidases"/>
    <property type="match status" value="1"/>
</dbReference>
<dbReference type="Pfam" id="PF01055">
    <property type="entry name" value="Glyco_hydro_31_2nd"/>
    <property type="match status" value="1"/>
</dbReference>
<feature type="domain" description="Glycoside hydrolase family 31 TIM barrel" evidence="6">
    <location>
        <begin position="258"/>
        <end position="614"/>
    </location>
</feature>
<dbReference type="Pfam" id="PF21365">
    <property type="entry name" value="Glyco_hydro_31_3rd"/>
    <property type="match status" value="1"/>
</dbReference>
<dbReference type="InterPro" id="IPR017853">
    <property type="entry name" value="GH"/>
</dbReference>
<evidence type="ECO:0000256" key="1">
    <source>
        <dbReference type="ARBA" id="ARBA00001657"/>
    </source>
</evidence>